<comment type="caution">
    <text evidence="1">The sequence shown here is derived from an EMBL/GenBank/DDBJ whole genome shotgun (WGS) entry which is preliminary data.</text>
</comment>
<keyword evidence="2" id="KW-1185">Reference proteome</keyword>
<gene>
    <name evidence="1" type="ORF">Q5741_03030</name>
</gene>
<accession>A0ABT9CCN7</accession>
<dbReference type="Proteomes" id="UP001240171">
    <property type="component" value="Unassembled WGS sequence"/>
</dbReference>
<sequence length="156" mass="16440">MVIQMAIPVLDYAASVPDNTSGGAASVTIPQIPTQLQLSDLGIFIPQVTPDMNTGRVVLSADIGLQERGPIFNNAVQLHIYRDGVEIFNTIVGTQTVNAVPAGAQYFYDVSFSTIDQNVPLGFHVYQLTVSAVISIAAQSTVQVVGPVTLSGLAIP</sequence>
<evidence type="ECO:0000313" key="2">
    <source>
        <dbReference type="Proteomes" id="UP001240171"/>
    </source>
</evidence>
<evidence type="ECO:0008006" key="3">
    <source>
        <dbReference type="Google" id="ProtNLM"/>
    </source>
</evidence>
<dbReference type="EMBL" id="JAUQTB010000001">
    <property type="protein sequence ID" value="MDO7905383.1"/>
    <property type="molecule type" value="Genomic_DNA"/>
</dbReference>
<evidence type="ECO:0000313" key="1">
    <source>
        <dbReference type="EMBL" id="MDO7905383.1"/>
    </source>
</evidence>
<reference evidence="1 2" key="1">
    <citation type="submission" date="2023-07" db="EMBL/GenBank/DDBJ databases">
        <title>Paenibacillus sp. JX-17 nov. isolated from soil.</title>
        <authorList>
            <person name="Wan Y."/>
            <person name="Liu B."/>
        </authorList>
    </citation>
    <scope>NUCLEOTIDE SEQUENCE [LARGE SCALE GENOMIC DNA]</scope>
    <source>
        <strain evidence="1 2">JX-17</strain>
    </source>
</reference>
<name>A0ABT9CCN7_9BACL</name>
<protein>
    <recommendedName>
        <fullName evidence="3">Exosporium protein C</fullName>
    </recommendedName>
</protein>
<dbReference type="RefSeq" id="WP_305022552.1">
    <property type="nucleotide sequence ID" value="NZ_JAUQTB010000001.1"/>
</dbReference>
<organism evidence="1 2">
    <name type="scientific">Paenibacillus lacisoli</name>
    <dbReference type="NCBI Taxonomy" id="3064525"/>
    <lineage>
        <taxon>Bacteria</taxon>
        <taxon>Bacillati</taxon>
        <taxon>Bacillota</taxon>
        <taxon>Bacilli</taxon>
        <taxon>Bacillales</taxon>
        <taxon>Paenibacillaceae</taxon>
        <taxon>Paenibacillus</taxon>
    </lineage>
</organism>
<proteinExistence type="predicted"/>